<sequence length="58" mass="6569">MSEKRLLDANEVCIYLSLGRSRGVEFAKSIGAERKVGRRCLYDKAAIDRYFDSLIGVK</sequence>
<comment type="caution">
    <text evidence="1">The sequence shown here is derived from an EMBL/GenBank/DDBJ whole genome shotgun (WGS) entry which is preliminary data.</text>
</comment>
<accession>A0A414Q8X2</accession>
<organism evidence="1 2">
    <name type="scientific">Dorea formicigenerans</name>
    <dbReference type="NCBI Taxonomy" id="39486"/>
    <lineage>
        <taxon>Bacteria</taxon>
        <taxon>Bacillati</taxon>
        <taxon>Bacillota</taxon>
        <taxon>Clostridia</taxon>
        <taxon>Lachnospirales</taxon>
        <taxon>Lachnospiraceae</taxon>
        <taxon>Dorea</taxon>
    </lineage>
</organism>
<dbReference type="AlphaFoldDB" id="A0A414Q8X2"/>
<dbReference type="Proteomes" id="UP000285666">
    <property type="component" value="Unassembled WGS sequence"/>
</dbReference>
<reference evidence="1 2" key="1">
    <citation type="submission" date="2018-08" db="EMBL/GenBank/DDBJ databases">
        <title>A genome reference for cultivated species of the human gut microbiota.</title>
        <authorList>
            <person name="Zou Y."/>
            <person name="Xue W."/>
            <person name="Luo G."/>
        </authorList>
    </citation>
    <scope>NUCLEOTIDE SEQUENCE [LARGE SCALE GENOMIC DNA]</scope>
    <source>
        <strain evidence="1 2">AM23-7AC</strain>
    </source>
</reference>
<proteinExistence type="predicted"/>
<evidence type="ECO:0000313" key="2">
    <source>
        <dbReference type="Proteomes" id="UP000285666"/>
    </source>
</evidence>
<evidence type="ECO:0000313" key="1">
    <source>
        <dbReference type="EMBL" id="RHF77212.1"/>
    </source>
</evidence>
<gene>
    <name evidence="1" type="ORF">DW658_12195</name>
</gene>
<dbReference type="EMBL" id="QRHN01000017">
    <property type="protein sequence ID" value="RHF77212.1"/>
    <property type="molecule type" value="Genomic_DNA"/>
</dbReference>
<name>A0A414Q8X2_9FIRM</name>
<protein>
    <submittedName>
        <fullName evidence="1">Polyprenyl synthetase solanesyl diphosphate synthase</fullName>
    </submittedName>
</protein>